<organism evidence="1 2">
    <name type="scientific">Lysobacter firmicutimachus</name>
    <dbReference type="NCBI Taxonomy" id="1792846"/>
    <lineage>
        <taxon>Bacteria</taxon>
        <taxon>Pseudomonadati</taxon>
        <taxon>Pseudomonadota</taxon>
        <taxon>Gammaproteobacteria</taxon>
        <taxon>Lysobacterales</taxon>
        <taxon>Lysobacteraceae</taxon>
        <taxon>Lysobacter</taxon>
    </lineage>
</organism>
<dbReference type="Proteomes" id="UP001387215">
    <property type="component" value="Unassembled WGS sequence"/>
</dbReference>
<accession>A0ABU8CZ77</accession>
<reference evidence="1 2" key="1">
    <citation type="submission" date="2024-02" db="EMBL/GenBank/DDBJ databases">
        <title>Lysobacter Genome Sequencing and Mining.</title>
        <authorList>
            <person name="Bierman J."/>
            <person name="Walker M.C."/>
        </authorList>
    </citation>
    <scope>NUCLEOTIDE SEQUENCE [LARGE SCALE GENOMIC DNA]</scope>
    <source>
        <strain evidence="1 2">PB6250</strain>
    </source>
</reference>
<proteinExistence type="predicted"/>
<protein>
    <recommendedName>
        <fullName evidence="3">NodB homology domain-containing protein</fullName>
    </recommendedName>
</protein>
<sequence>MRLTVRFDVDTWSCAHRGMPFLMDFAQRLEAEFCFMVNMGRAVSRGLHLRKLVRSSSPANVSEERVDKLGSMQRMGVSGYLRTALLNPEVGLTAGAILQRAGREGHVLGLHGGRNHGEWQWGAQNWSGERLRDEVLWGLRAFERVGLEHPRRFSSPGWNSPSGLPAVLAQCGFEELHDRHEPGIPIDTVASGGILREINTAFAGEPGGVGYFESCLVRGVDAASAAERIVSELRSGPAAHAVVYDHPVFCAGIGRDLFCSTLLALRERGVGLIGYASGKPA</sequence>
<comment type="caution">
    <text evidence="1">The sequence shown here is derived from an EMBL/GenBank/DDBJ whole genome shotgun (WGS) entry which is preliminary data.</text>
</comment>
<evidence type="ECO:0008006" key="3">
    <source>
        <dbReference type="Google" id="ProtNLM"/>
    </source>
</evidence>
<dbReference type="EMBL" id="JBANDL010000002">
    <property type="protein sequence ID" value="MEI2454061.1"/>
    <property type="molecule type" value="Genomic_DNA"/>
</dbReference>
<keyword evidence="2" id="KW-1185">Reference proteome</keyword>
<name>A0ABU8CZ77_9GAMM</name>
<dbReference type="InterPro" id="IPR011330">
    <property type="entry name" value="Glyco_hydro/deAcase_b/a-brl"/>
</dbReference>
<evidence type="ECO:0000313" key="1">
    <source>
        <dbReference type="EMBL" id="MEI2454061.1"/>
    </source>
</evidence>
<dbReference type="SUPFAM" id="SSF88713">
    <property type="entry name" value="Glycoside hydrolase/deacetylase"/>
    <property type="match status" value="1"/>
</dbReference>
<evidence type="ECO:0000313" key="2">
    <source>
        <dbReference type="Proteomes" id="UP001387215"/>
    </source>
</evidence>
<gene>
    <name evidence="1" type="ORF">V2J18_05135</name>
</gene>
<dbReference type="RefSeq" id="WP_336131236.1">
    <property type="nucleotide sequence ID" value="NZ_JBANDL010000002.1"/>
</dbReference>
<dbReference type="Gene3D" id="3.20.20.370">
    <property type="entry name" value="Glycoside hydrolase/deacetylase"/>
    <property type="match status" value="1"/>
</dbReference>